<dbReference type="InterPro" id="IPR010987">
    <property type="entry name" value="Glutathione-S-Trfase_C-like"/>
</dbReference>
<dbReference type="RefSeq" id="WP_189381291.1">
    <property type="nucleotide sequence ID" value="NZ_BMYI01000007.1"/>
</dbReference>
<proteinExistence type="predicted"/>
<comment type="caution">
    <text evidence="3">The sequence shown here is derived from an EMBL/GenBank/DDBJ whole genome shotgun (WGS) entry which is preliminary data.</text>
</comment>
<dbReference type="EMBL" id="BMYI01000007">
    <property type="protein sequence ID" value="GHC25352.1"/>
    <property type="molecule type" value="Genomic_DNA"/>
</dbReference>
<dbReference type="SUPFAM" id="SSF52833">
    <property type="entry name" value="Thioredoxin-like"/>
    <property type="match status" value="1"/>
</dbReference>
<evidence type="ECO:0000313" key="3">
    <source>
        <dbReference type="EMBL" id="GHC25352.1"/>
    </source>
</evidence>
<dbReference type="SUPFAM" id="SSF47616">
    <property type="entry name" value="GST C-terminal domain-like"/>
    <property type="match status" value="1"/>
</dbReference>
<dbReference type="CDD" id="cd03047">
    <property type="entry name" value="GST_N_2"/>
    <property type="match status" value="1"/>
</dbReference>
<evidence type="ECO:0000259" key="2">
    <source>
        <dbReference type="PROSITE" id="PS50405"/>
    </source>
</evidence>
<name>A0ABQ3FI62_9RHOB</name>
<feature type="domain" description="GST N-terminal" evidence="1">
    <location>
        <begin position="1"/>
        <end position="81"/>
    </location>
</feature>
<evidence type="ECO:0000259" key="1">
    <source>
        <dbReference type="PROSITE" id="PS50404"/>
    </source>
</evidence>
<dbReference type="Proteomes" id="UP000658305">
    <property type="component" value="Unassembled WGS sequence"/>
</dbReference>
<dbReference type="PROSITE" id="PS50405">
    <property type="entry name" value="GST_CTER"/>
    <property type="match status" value="1"/>
</dbReference>
<sequence length="198" mass="21581">MIELFGRPNSSNSAKVFWLLDQIGQEYRLVPAGRGFGPVDTPEFLALNPCGKVPVLREGDAVIWESNTVLRYLARRFDAVSLLPSSAVGQAAVEGWMDWASITLTPPLTRLRKARSAGKTDDTDLPAVIAACTLLDRQLDGRDFIAGPSLTLADISAAPAVHRWFLLAGDKPALPRLVAYAERLGTFGGYVRHIRPLN</sequence>
<dbReference type="InterPro" id="IPR036249">
    <property type="entry name" value="Thioredoxin-like_sf"/>
</dbReference>
<dbReference type="InterPro" id="IPR004045">
    <property type="entry name" value="Glutathione_S-Trfase_N"/>
</dbReference>
<accession>A0ABQ3FI62</accession>
<dbReference type="SFLD" id="SFLDS00019">
    <property type="entry name" value="Glutathione_Transferase_(cytos"/>
    <property type="match status" value="1"/>
</dbReference>
<dbReference type="SFLD" id="SFLDG00358">
    <property type="entry name" value="Main_(cytGST)"/>
    <property type="match status" value="1"/>
</dbReference>
<gene>
    <name evidence="3" type="ORF">GCM10007291_26370</name>
</gene>
<dbReference type="InterPro" id="IPR036282">
    <property type="entry name" value="Glutathione-S-Trfase_C_sf"/>
</dbReference>
<dbReference type="PANTHER" id="PTHR44051:SF19">
    <property type="entry name" value="DISULFIDE-BOND OXIDOREDUCTASE YFCG"/>
    <property type="match status" value="1"/>
</dbReference>
<organism evidence="3 4">
    <name type="scientific">Gemmobacter nanjingensis</name>
    <dbReference type="NCBI Taxonomy" id="488454"/>
    <lineage>
        <taxon>Bacteria</taxon>
        <taxon>Pseudomonadati</taxon>
        <taxon>Pseudomonadota</taxon>
        <taxon>Alphaproteobacteria</taxon>
        <taxon>Rhodobacterales</taxon>
        <taxon>Paracoccaceae</taxon>
        <taxon>Gemmobacter</taxon>
    </lineage>
</organism>
<dbReference type="Gene3D" id="3.40.30.10">
    <property type="entry name" value="Glutaredoxin"/>
    <property type="match status" value="1"/>
</dbReference>
<dbReference type="Gene3D" id="1.20.1050.10">
    <property type="match status" value="1"/>
</dbReference>
<dbReference type="SFLD" id="SFLDG01150">
    <property type="entry name" value="Main.1:_Beta-like"/>
    <property type="match status" value="1"/>
</dbReference>
<dbReference type="Pfam" id="PF13410">
    <property type="entry name" value="GST_C_2"/>
    <property type="match status" value="1"/>
</dbReference>
<dbReference type="Pfam" id="PF02798">
    <property type="entry name" value="GST_N"/>
    <property type="match status" value="1"/>
</dbReference>
<keyword evidence="4" id="KW-1185">Reference proteome</keyword>
<dbReference type="PANTHER" id="PTHR44051">
    <property type="entry name" value="GLUTATHIONE S-TRANSFERASE-RELATED"/>
    <property type="match status" value="1"/>
</dbReference>
<dbReference type="PROSITE" id="PS50404">
    <property type="entry name" value="GST_NTER"/>
    <property type="match status" value="1"/>
</dbReference>
<protein>
    <submittedName>
        <fullName evidence="3">Glutathione S-transferase</fullName>
    </submittedName>
</protein>
<feature type="domain" description="GST C-terminal" evidence="2">
    <location>
        <begin position="86"/>
        <end position="198"/>
    </location>
</feature>
<evidence type="ECO:0000313" key="4">
    <source>
        <dbReference type="Proteomes" id="UP000658305"/>
    </source>
</evidence>
<dbReference type="InterPro" id="IPR040079">
    <property type="entry name" value="Glutathione_S-Trfase"/>
</dbReference>
<reference evidence="4" key="1">
    <citation type="journal article" date="2019" name="Int. J. Syst. Evol. Microbiol.">
        <title>The Global Catalogue of Microorganisms (GCM) 10K type strain sequencing project: providing services to taxonomists for standard genome sequencing and annotation.</title>
        <authorList>
            <consortium name="The Broad Institute Genomics Platform"/>
            <consortium name="The Broad Institute Genome Sequencing Center for Infectious Disease"/>
            <person name="Wu L."/>
            <person name="Ma J."/>
        </authorList>
    </citation>
    <scope>NUCLEOTIDE SEQUENCE [LARGE SCALE GENOMIC DNA]</scope>
    <source>
        <strain evidence="4">KCTC 23298</strain>
    </source>
</reference>